<name>A0A7S2L795_9STRA</name>
<feature type="domain" description="DUF5672" evidence="1">
    <location>
        <begin position="13"/>
        <end position="132"/>
    </location>
</feature>
<evidence type="ECO:0000313" key="2">
    <source>
        <dbReference type="EMBL" id="CAD9597750.1"/>
    </source>
</evidence>
<dbReference type="Pfam" id="PF18922">
    <property type="entry name" value="DUF5672"/>
    <property type="match status" value="1"/>
</dbReference>
<evidence type="ECO:0000259" key="1">
    <source>
        <dbReference type="Pfam" id="PF18922"/>
    </source>
</evidence>
<sequence>MTRSKGMKRRLLYLTDEWFWRNVLAERVLLFSGNGAMCSNAKHLSLLDGSAQSRLFDHVDYVGSPWRSFWGAGGDGSLSYRNRTAMLDAIRHHPNDKLETDGSYFIKTLRDLNQKLGRDVYRIATKEQTQMFAGLDNFDEESGPPMVISGTAPNLGHESRELLLAMCPEIKVIFPALHNPSCFGAKPDGEKCAATICALKDKKDRPSGC</sequence>
<dbReference type="EMBL" id="HBGY01025293">
    <property type="protein sequence ID" value="CAD9597750.1"/>
    <property type="molecule type" value="Transcribed_RNA"/>
</dbReference>
<proteinExistence type="predicted"/>
<dbReference type="AlphaFoldDB" id="A0A7S2L795"/>
<protein>
    <recommendedName>
        <fullName evidence="1">DUF5672 domain-containing protein</fullName>
    </recommendedName>
</protein>
<dbReference type="InterPro" id="IPR043729">
    <property type="entry name" value="DUF5672"/>
</dbReference>
<organism evidence="2">
    <name type="scientific">Leptocylindrus danicus</name>
    <dbReference type="NCBI Taxonomy" id="163516"/>
    <lineage>
        <taxon>Eukaryota</taxon>
        <taxon>Sar</taxon>
        <taxon>Stramenopiles</taxon>
        <taxon>Ochrophyta</taxon>
        <taxon>Bacillariophyta</taxon>
        <taxon>Coscinodiscophyceae</taxon>
        <taxon>Chaetocerotophycidae</taxon>
        <taxon>Leptocylindrales</taxon>
        <taxon>Leptocylindraceae</taxon>
        <taxon>Leptocylindrus</taxon>
    </lineage>
</organism>
<reference evidence="2" key="1">
    <citation type="submission" date="2021-01" db="EMBL/GenBank/DDBJ databases">
        <authorList>
            <person name="Corre E."/>
            <person name="Pelletier E."/>
            <person name="Niang G."/>
            <person name="Scheremetjew M."/>
            <person name="Finn R."/>
            <person name="Kale V."/>
            <person name="Holt S."/>
            <person name="Cochrane G."/>
            <person name="Meng A."/>
            <person name="Brown T."/>
            <person name="Cohen L."/>
        </authorList>
    </citation>
    <scope>NUCLEOTIDE SEQUENCE</scope>
    <source>
        <strain evidence="2">B650</strain>
    </source>
</reference>
<gene>
    <name evidence="2" type="ORF">LDAN0321_LOCUS15603</name>
</gene>
<accession>A0A7S2L795</accession>